<dbReference type="InterPro" id="IPR025662">
    <property type="entry name" value="Sigma_54_int_dom_ATP-bd_1"/>
</dbReference>
<dbReference type="InterPro" id="IPR002078">
    <property type="entry name" value="Sigma_54_int"/>
</dbReference>
<keyword evidence="5" id="KW-0804">Transcription</keyword>
<dbReference type="Pfam" id="PF25601">
    <property type="entry name" value="AAA_lid_14"/>
    <property type="match status" value="1"/>
</dbReference>
<protein>
    <submittedName>
        <fullName evidence="8">Sigma 54-interacting transcriptional regulator</fullName>
    </submittedName>
</protein>
<dbReference type="Gene3D" id="3.30.450.40">
    <property type="match status" value="1"/>
</dbReference>
<dbReference type="InterPro" id="IPR003593">
    <property type="entry name" value="AAA+_ATPase"/>
</dbReference>
<dbReference type="SUPFAM" id="SSF55785">
    <property type="entry name" value="PYP-like sensor domain (PAS domain)"/>
    <property type="match status" value="1"/>
</dbReference>
<keyword evidence="2" id="KW-0067">ATP-binding</keyword>
<dbReference type="PROSITE" id="PS50045">
    <property type="entry name" value="SIGMA54_INTERACT_4"/>
    <property type="match status" value="1"/>
</dbReference>
<dbReference type="Gene3D" id="3.30.450.20">
    <property type="entry name" value="PAS domain"/>
    <property type="match status" value="1"/>
</dbReference>
<dbReference type="Gene3D" id="3.40.50.300">
    <property type="entry name" value="P-loop containing nucleotide triphosphate hydrolases"/>
    <property type="match status" value="1"/>
</dbReference>
<feature type="domain" description="PAS" evidence="7">
    <location>
        <begin position="199"/>
        <end position="250"/>
    </location>
</feature>
<evidence type="ECO:0000256" key="1">
    <source>
        <dbReference type="ARBA" id="ARBA00022741"/>
    </source>
</evidence>
<dbReference type="Gene3D" id="1.10.10.60">
    <property type="entry name" value="Homeodomain-like"/>
    <property type="match status" value="1"/>
</dbReference>
<dbReference type="Proteomes" id="UP001056429">
    <property type="component" value="Unassembled WGS sequence"/>
</dbReference>
<dbReference type="InterPro" id="IPR003018">
    <property type="entry name" value="GAF"/>
</dbReference>
<sequence length="635" mass="72217">MKYTELKPDKQCIIQSHERCSFQCIDKDLVYSKKILRGKELSGKLEEKKELIVIATPFMNSLYNFVKGSNFFAIITDEEGCILNVIGDKGIVDEALKLKMIPGAYMNEENIGTNAMSLALTQGVPVQVSQKEHYIESYYKWTCSCSPIKDTRGNIIGTIDLTGYRENVHPHTLGMVVAAAKSVEKMLEINRYNEVLIHNNNHIKTIFNTISKGIITIDLSGTIKTTNEIANEMFGFSHSKMLEMKIWELVEGWQDILDALYSEKEFIDEDVYIKSKKNKLQLNVSAHPILDSEKRIREVIFVFQELKKVRKLAGRISSGHAVYTFNKIIGKNKDFLKIIDYCNKIANSSSTILITGESGTGKEVFAQSIHNVSDRKDEAFIAVNCGAIPRSLIESELFGYEEGAFTGAKRGGCPGKFEIADGGTIFLDEIGEMSLEMQIKLLRVIEEKVINRIGGRNPIPVNVRIVAATNKNLKEEVEKDDFRKDLFYRLNVLPVNLPPLRERKDDIPLLIEFFMNTISKRLNKKKVEIPKEYLENLTNYNWPGNIRELENVIELIINTESIPLNLERRLIKPETDFVEIEEENLKLDYIEKKHILSVLGKLKGNVTSASKALGVGRNTLYRKLEKYNVEISTLK</sequence>
<keyword evidence="9" id="KW-1185">Reference proteome</keyword>
<dbReference type="InterPro" id="IPR027417">
    <property type="entry name" value="P-loop_NTPase"/>
</dbReference>
<dbReference type="SUPFAM" id="SSF52540">
    <property type="entry name" value="P-loop containing nucleoside triphosphate hydrolases"/>
    <property type="match status" value="1"/>
</dbReference>
<keyword evidence="3" id="KW-0805">Transcription regulation</keyword>
<keyword evidence="4" id="KW-0238">DNA-binding</keyword>
<dbReference type="PROSITE" id="PS00688">
    <property type="entry name" value="SIGMA54_INTERACT_3"/>
    <property type="match status" value="1"/>
</dbReference>
<dbReference type="InterPro" id="IPR013767">
    <property type="entry name" value="PAS_fold"/>
</dbReference>
<dbReference type="FunFam" id="3.40.50.300:FF:000006">
    <property type="entry name" value="DNA-binding transcriptional regulator NtrC"/>
    <property type="match status" value="1"/>
</dbReference>
<dbReference type="SMART" id="SM00382">
    <property type="entry name" value="AAA"/>
    <property type="match status" value="1"/>
</dbReference>
<dbReference type="Pfam" id="PF01590">
    <property type="entry name" value="GAF"/>
    <property type="match status" value="1"/>
</dbReference>
<dbReference type="InterPro" id="IPR025944">
    <property type="entry name" value="Sigma_54_int_dom_CS"/>
</dbReference>
<evidence type="ECO:0000256" key="4">
    <source>
        <dbReference type="ARBA" id="ARBA00023125"/>
    </source>
</evidence>
<dbReference type="PROSITE" id="PS00676">
    <property type="entry name" value="SIGMA54_INTERACT_2"/>
    <property type="match status" value="1"/>
</dbReference>
<dbReference type="InterPro" id="IPR058031">
    <property type="entry name" value="AAA_lid_NorR"/>
</dbReference>
<dbReference type="PANTHER" id="PTHR32071:SF57">
    <property type="entry name" value="C4-DICARBOXYLATE TRANSPORT TRANSCRIPTIONAL REGULATORY PROTEIN DCTD"/>
    <property type="match status" value="1"/>
</dbReference>
<evidence type="ECO:0000313" key="8">
    <source>
        <dbReference type="EMBL" id="MCM1992552.1"/>
    </source>
</evidence>
<evidence type="ECO:0000256" key="5">
    <source>
        <dbReference type="ARBA" id="ARBA00023163"/>
    </source>
</evidence>
<evidence type="ECO:0000256" key="3">
    <source>
        <dbReference type="ARBA" id="ARBA00023015"/>
    </source>
</evidence>
<dbReference type="GO" id="GO:0005524">
    <property type="term" value="F:ATP binding"/>
    <property type="evidence" value="ECO:0007669"/>
    <property type="project" value="UniProtKB-KW"/>
</dbReference>
<dbReference type="PANTHER" id="PTHR32071">
    <property type="entry name" value="TRANSCRIPTIONAL REGULATORY PROTEIN"/>
    <property type="match status" value="1"/>
</dbReference>
<dbReference type="InterPro" id="IPR009057">
    <property type="entry name" value="Homeodomain-like_sf"/>
</dbReference>
<keyword evidence="1" id="KW-0547">Nucleotide-binding</keyword>
<dbReference type="NCBIfam" id="TIGR00229">
    <property type="entry name" value="sensory_box"/>
    <property type="match status" value="1"/>
</dbReference>
<dbReference type="Pfam" id="PF02954">
    <property type="entry name" value="HTH_8"/>
    <property type="match status" value="1"/>
</dbReference>
<comment type="caution">
    <text evidence="8">The sequence shown here is derived from an EMBL/GenBank/DDBJ whole genome shotgun (WGS) entry which is preliminary data.</text>
</comment>
<dbReference type="PROSITE" id="PS50112">
    <property type="entry name" value="PAS"/>
    <property type="match status" value="1"/>
</dbReference>
<dbReference type="InterPro" id="IPR000014">
    <property type="entry name" value="PAS"/>
</dbReference>
<dbReference type="GO" id="GO:0043565">
    <property type="term" value="F:sequence-specific DNA binding"/>
    <property type="evidence" value="ECO:0007669"/>
    <property type="project" value="InterPro"/>
</dbReference>
<dbReference type="RefSeq" id="WP_250861715.1">
    <property type="nucleotide sequence ID" value="NZ_JAGSOJ010000006.1"/>
</dbReference>
<proteinExistence type="predicted"/>
<dbReference type="CDD" id="cd00130">
    <property type="entry name" value="PAS"/>
    <property type="match status" value="1"/>
</dbReference>
<dbReference type="Pfam" id="PF00989">
    <property type="entry name" value="PAS"/>
    <property type="match status" value="1"/>
</dbReference>
<dbReference type="SMART" id="SM00091">
    <property type="entry name" value="PAS"/>
    <property type="match status" value="1"/>
</dbReference>
<feature type="domain" description="Sigma-54 factor interaction" evidence="6">
    <location>
        <begin position="328"/>
        <end position="558"/>
    </location>
</feature>
<name>A0A9J6PDE6_9CLOT</name>
<dbReference type="InterPro" id="IPR002197">
    <property type="entry name" value="HTH_Fis"/>
</dbReference>
<dbReference type="AlphaFoldDB" id="A0A9J6PDE6"/>
<accession>A0A9J6PDE6</accession>
<dbReference type="GO" id="GO:0006355">
    <property type="term" value="P:regulation of DNA-templated transcription"/>
    <property type="evidence" value="ECO:0007669"/>
    <property type="project" value="InterPro"/>
</dbReference>
<dbReference type="InterPro" id="IPR025943">
    <property type="entry name" value="Sigma_54_int_dom_ATP-bd_2"/>
</dbReference>
<dbReference type="PRINTS" id="PR01590">
    <property type="entry name" value="HTHFIS"/>
</dbReference>
<dbReference type="Gene3D" id="1.10.8.60">
    <property type="match status" value="1"/>
</dbReference>
<evidence type="ECO:0000256" key="2">
    <source>
        <dbReference type="ARBA" id="ARBA00022840"/>
    </source>
</evidence>
<dbReference type="Pfam" id="PF00158">
    <property type="entry name" value="Sigma54_activat"/>
    <property type="match status" value="1"/>
</dbReference>
<dbReference type="CDD" id="cd00009">
    <property type="entry name" value="AAA"/>
    <property type="match status" value="1"/>
</dbReference>
<dbReference type="InterPro" id="IPR035965">
    <property type="entry name" value="PAS-like_dom_sf"/>
</dbReference>
<reference evidence="8" key="2">
    <citation type="submission" date="2021-04" db="EMBL/GenBank/DDBJ databases">
        <authorList>
            <person name="Dong X."/>
        </authorList>
    </citation>
    <scope>NUCLEOTIDE SEQUENCE</scope>
    <source>
        <strain evidence="8">ZWT</strain>
    </source>
</reference>
<dbReference type="InterPro" id="IPR029016">
    <property type="entry name" value="GAF-like_dom_sf"/>
</dbReference>
<reference evidence="8" key="1">
    <citation type="journal article" date="2021" name="mSystems">
        <title>Bacteria and Archaea Synergistically Convert Glycine Betaine to Biogenic Methane in the Formosa Cold Seep of the South China Sea.</title>
        <authorList>
            <person name="Li L."/>
            <person name="Zhang W."/>
            <person name="Zhang S."/>
            <person name="Song L."/>
            <person name="Sun Q."/>
            <person name="Zhang H."/>
            <person name="Xiang H."/>
            <person name="Dong X."/>
        </authorList>
    </citation>
    <scope>NUCLEOTIDE SEQUENCE</scope>
    <source>
        <strain evidence="8">ZWT</strain>
    </source>
</reference>
<evidence type="ECO:0000313" key="9">
    <source>
        <dbReference type="Proteomes" id="UP001056429"/>
    </source>
</evidence>
<evidence type="ECO:0000259" key="6">
    <source>
        <dbReference type="PROSITE" id="PS50045"/>
    </source>
</evidence>
<organism evidence="8 9">
    <name type="scientific">Oceanirhabdus seepicola</name>
    <dbReference type="NCBI Taxonomy" id="2828781"/>
    <lineage>
        <taxon>Bacteria</taxon>
        <taxon>Bacillati</taxon>
        <taxon>Bacillota</taxon>
        <taxon>Clostridia</taxon>
        <taxon>Eubacteriales</taxon>
        <taxon>Clostridiaceae</taxon>
        <taxon>Oceanirhabdus</taxon>
    </lineage>
</organism>
<dbReference type="EMBL" id="JAGSOJ010000006">
    <property type="protein sequence ID" value="MCM1992552.1"/>
    <property type="molecule type" value="Genomic_DNA"/>
</dbReference>
<evidence type="ECO:0000259" key="7">
    <source>
        <dbReference type="PROSITE" id="PS50112"/>
    </source>
</evidence>
<gene>
    <name evidence="8" type="ORF">KDK92_22790</name>
</gene>
<dbReference type="SUPFAM" id="SSF46689">
    <property type="entry name" value="Homeodomain-like"/>
    <property type="match status" value="1"/>
</dbReference>
<dbReference type="PROSITE" id="PS00675">
    <property type="entry name" value="SIGMA54_INTERACT_1"/>
    <property type="match status" value="1"/>
</dbReference>